<accession>A0A559J4W8</accession>
<dbReference type="AlphaFoldDB" id="A0A559J4W8"/>
<protein>
    <submittedName>
        <fullName evidence="1">SMI1/KNR4 family protein</fullName>
    </submittedName>
</protein>
<dbReference type="EMBL" id="VNJJ01000028">
    <property type="protein sequence ID" value="TVX94881.1"/>
    <property type="molecule type" value="Genomic_DNA"/>
</dbReference>
<dbReference type="Gene3D" id="3.40.1580.10">
    <property type="entry name" value="SMI1/KNR4-like"/>
    <property type="match status" value="1"/>
</dbReference>
<evidence type="ECO:0000313" key="2">
    <source>
        <dbReference type="Proteomes" id="UP000316330"/>
    </source>
</evidence>
<dbReference type="SUPFAM" id="SSF160631">
    <property type="entry name" value="SMI1/KNR4-like"/>
    <property type="match status" value="1"/>
</dbReference>
<keyword evidence="2" id="KW-1185">Reference proteome</keyword>
<sequence>MWKEQIDKISKIRDKRNRTLNLPANGNELSGFRKSIVEKFGEDVLPQQYYKFLQTVNGIEFNGLKIYGIDQFLLDSIPINQVDSFFDANETWESINGEDELIFFGDSDIAWYCYNVSSKSFVELDKPSGEHMETFCDFDTMLESAFSAALI</sequence>
<name>A0A559J4W8_9BACL</name>
<dbReference type="InterPro" id="IPR037883">
    <property type="entry name" value="Knr4/Smi1-like_sf"/>
</dbReference>
<dbReference type="Proteomes" id="UP000316330">
    <property type="component" value="Unassembled WGS sequence"/>
</dbReference>
<proteinExistence type="predicted"/>
<evidence type="ECO:0000313" key="1">
    <source>
        <dbReference type="EMBL" id="TVX94881.1"/>
    </source>
</evidence>
<dbReference type="OrthoDB" id="2361629at2"/>
<dbReference type="Pfam" id="PF14568">
    <property type="entry name" value="SUKH_6"/>
    <property type="match status" value="1"/>
</dbReference>
<organism evidence="1 2">
    <name type="scientific">Cohnella terricola</name>
    <dbReference type="NCBI Taxonomy" id="1289167"/>
    <lineage>
        <taxon>Bacteria</taxon>
        <taxon>Bacillati</taxon>
        <taxon>Bacillota</taxon>
        <taxon>Bacilli</taxon>
        <taxon>Bacillales</taxon>
        <taxon>Paenibacillaceae</taxon>
        <taxon>Cohnella</taxon>
    </lineage>
</organism>
<comment type="caution">
    <text evidence="1">The sequence shown here is derived from an EMBL/GenBank/DDBJ whole genome shotgun (WGS) entry which is preliminary data.</text>
</comment>
<dbReference type="NCBIfam" id="NF038335">
    <property type="entry name" value="YPO0640_fam"/>
    <property type="match status" value="1"/>
</dbReference>
<gene>
    <name evidence="1" type="ORF">FPZ45_24530</name>
</gene>
<dbReference type="RefSeq" id="WP_144707294.1">
    <property type="nucleotide sequence ID" value="NZ_VNJJ01000028.1"/>
</dbReference>
<reference evidence="1 2" key="1">
    <citation type="submission" date="2019-07" db="EMBL/GenBank/DDBJ databases">
        <authorList>
            <person name="Kim J."/>
        </authorList>
    </citation>
    <scope>NUCLEOTIDE SEQUENCE [LARGE SCALE GENOMIC DNA]</scope>
    <source>
        <strain evidence="1 2">G13</strain>
    </source>
</reference>